<name>A0ABR2WN30_9FUNG</name>
<reference evidence="1 2" key="1">
    <citation type="submission" date="2023-04" db="EMBL/GenBank/DDBJ databases">
        <title>Genome of Basidiobolus ranarum AG-B5.</title>
        <authorList>
            <person name="Stajich J.E."/>
            <person name="Carter-House D."/>
            <person name="Gryganskyi A."/>
        </authorList>
    </citation>
    <scope>NUCLEOTIDE SEQUENCE [LARGE SCALE GENOMIC DNA]</scope>
    <source>
        <strain evidence="1 2">AG-B5</strain>
    </source>
</reference>
<protein>
    <recommendedName>
        <fullName evidence="3">Cyclin N-terminal domain-containing protein</fullName>
    </recommendedName>
</protein>
<dbReference type="CDD" id="cd20557">
    <property type="entry name" value="CYCLIN_ScPCL1-like"/>
    <property type="match status" value="1"/>
</dbReference>
<dbReference type="InterPro" id="IPR013922">
    <property type="entry name" value="Cyclin_PHO80-like"/>
</dbReference>
<comment type="caution">
    <text evidence="1">The sequence shown here is derived from an EMBL/GenBank/DDBJ whole genome shotgun (WGS) entry which is preliminary data.</text>
</comment>
<gene>
    <name evidence="1" type="ORF">K7432_010909</name>
</gene>
<organism evidence="1 2">
    <name type="scientific">Basidiobolus ranarum</name>
    <dbReference type="NCBI Taxonomy" id="34480"/>
    <lineage>
        <taxon>Eukaryota</taxon>
        <taxon>Fungi</taxon>
        <taxon>Fungi incertae sedis</taxon>
        <taxon>Zoopagomycota</taxon>
        <taxon>Entomophthoromycotina</taxon>
        <taxon>Basidiobolomycetes</taxon>
        <taxon>Basidiobolales</taxon>
        <taxon>Basidiobolaceae</taxon>
        <taxon>Basidiobolus</taxon>
    </lineage>
</organism>
<dbReference type="PANTHER" id="PTHR15615:SF27">
    <property type="entry name" value="PHO85 CYCLIN CLG1"/>
    <property type="match status" value="1"/>
</dbReference>
<dbReference type="PANTHER" id="PTHR15615">
    <property type="match status" value="1"/>
</dbReference>
<evidence type="ECO:0000313" key="2">
    <source>
        <dbReference type="Proteomes" id="UP001479436"/>
    </source>
</evidence>
<keyword evidence="2" id="KW-1185">Reference proteome</keyword>
<accession>A0ABR2WN30</accession>
<dbReference type="Pfam" id="PF08613">
    <property type="entry name" value="Cyclin"/>
    <property type="match status" value="1"/>
</dbReference>
<dbReference type="SUPFAM" id="SSF47954">
    <property type="entry name" value="Cyclin-like"/>
    <property type="match status" value="1"/>
</dbReference>
<evidence type="ECO:0000313" key="1">
    <source>
        <dbReference type="EMBL" id="KAK9762897.1"/>
    </source>
</evidence>
<evidence type="ECO:0008006" key="3">
    <source>
        <dbReference type="Google" id="ProtNLM"/>
    </source>
</evidence>
<dbReference type="EMBL" id="JASJQH010000792">
    <property type="protein sequence ID" value="KAK9762897.1"/>
    <property type="molecule type" value="Genomic_DNA"/>
</dbReference>
<dbReference type="Proteomes" id="UP001479436">
    <property type="component" value="Unassembled WGS sequence"/>
</dbReference>
<proteinExistence type="predicted"/>
<sequence length="232" mass="26657">MSVSSRTLLPQHHANNMAQRDQALLCFAAFAADIATFTWYSDIDPITSCASNLFKTHCQNLLIVTQVSSSVIILALKYIQRVKAAHPELQGQPGSEVRIFTMAVLLANKYLDDKTFHNQFWSNVTGIPVEEITRMEVEFLASIQYQLFVSKEEYFSWLKFLEHFIIVRKQQLHQLKIHSIQHVPLNETPEFYPDYSDHCPSLSACGWNTPCQTRFFHTTKLLHTDSTHPLIS</sequence>
<dbReference type="InterPro" id="IPR036915">
    <property type="entry name" value="Cyclin-like_sf"/>
</dbReference>
<dbReference type="Gene3D" id="1.10.472.10">
    <property type="entry name" value="Cyclin-like"/>
    <property type="match status" value="1"/>
</dbReference>